<dbReference type="InterPro" id="IPR001845">
    <property type="entry name" value="HTH_ArsR_DNA-bd_dom"/>
</dbReference>
<keyword evidence="3" id="KW-0804">Transcription</keyword>
<dbReference type="Proteomes" id="UP000298324">
    <property type="component" value="Unassembled WGS sequence"/>
</dbReference>
<evidence type="ECO:0000256" key="3">
    <source>
        <dbReference type="ARBA" id="ARBA00023163"/>
    </source>
</evidence>
<keyword evidence="2" id="KW-0238">DNA-binding</keyword>
<evidence type="ECO:0000256" key="2">
    <source>
        <dbReference type="ARBA" id="ARBA00023125"/>
    </source>
</evidence>
<dbReference type="GO" id="GO:0003677">
    <property type="term" value="F:DNA binding"/>
    <property type="evidence" value="ECO:0007669"/>
    <property type="project" value="UniProtKB-KW"/>
</dbReference>
<feature type="domain" description="HTH arsR-type" evidence="4">
    <location>
        <begin position="8"/>
        <end position="102"/>
    </location>
</feature>
<reference evidence="5 6" key="1">
    <citation type="journal article" date="2018" name="Environ. Microbiol.">
        <title>Novel energy conservation strategies and behaviour of Pelotomaculum schinkii driving syntrophic propionate catabolism.</title>
        <authorList>
            <person name="Hidalgo-Ahumada C.A.P."/>
            <person name="Nobu M.K."/>
            <person name="Narihiro T."/>
            <person name="Tamaki H."/>
            <person name="Liu W.T."/>
            <person name="Kamagata Y."/>
            <person name="Stams A.J.M."/>
            <person name="Imachi H."/>
            <person name="Sousa D.Z."/>
        </authorList>
    </citation>
    <scope>NUCLEOTIDE SEQUENCE [LARGE SCALE GENOMIC DNA]</scope>
    <source>
        <strain evidence="5 6">HH</strain>
    </source>
</reference>
<evidence type="ECO:0000256" key="1">
    <source>
        <dbReference type="ARBA" id="ARBA00023015"/>
    </source>
</evidence>
<dbReference type="InterPro" id="IPR051081">
    <property type="entry name" value="HTH_MetalResp_TranReg"/>
</dbReference>
<dbReference type="InterPro" id="IPR011991">
    <property type="entry name" value="ArsR-like_HTH"/>
</dbReference>
<dbReference type="SUPFAM" id="SSF46785">
    <property type="entry name" value="Winged helix' DNA-binding domain"/>
    <property type="match status" value="1"/>
</dbReference>
<dbReference type="InterPro" id="IPR036388">
    <property type="entry name" value="WH-like_DNA-bd_sf"/>
</dbReference>
<evidence type="ECO:0000259" key="4">
    <source>
        <dbReference type="PROSITE" id="PS50987"/>
    </source>
</evidence>
<organism evidence="5 6">
    <name type="scientific">Pelotomaculum schinkii</name>
    <dbReference type="NCBI Taxonomy" id="78350"/>
    <lineage>
        <taxon>Bacteria</taxon>
        <taxon>Bacillati</taxon>
        <taxon>Bacillota</taxon>
        <taxon>Clostridia</taxon>
        <taxon>Eubacteriales</taxon>
        <taxon>Desulfotomaculaceae</taxon>
        <taxon>Pelotomaculum</taxon>
    </lineage>
</organism>
<dbReference type="PANTHER" id="PTHR33154">
    <property type="entry name" value="TRANSCRIPTIONAL REGULATOR, ARSR FAMILY"/>
    <property type="match status" value="1"/>
</dbReference>
<dbReference type="Gene3D" id="1.10.10.10">
    <property type="entry name" value="Winged helix-like DNA-binding domain superfamily/Winged helix DNA-binding domain"/>
    <property type="match status" value="1"/>
</dbReference>
<evidence type="ECO:0000313" key="5">
    <source>
        <dbReference type="EMBL" id="TEB05077.1"/>
    </source>
</evidence>
<comment type="caution">
    <text evidence="5">The sequence shown here is derived from an EMBL/GenBank/DDBJ whole genome shotgun (WGS) entry which is preliminary data.</text>
</comment>
<accession>A0A4Y7R8H2</accession>
<gene>
    <name evidence="5" type="primary">sdpR_2</name>
    <name evidence="5" type="ORF">Psch_03840</name>
</gene>
<protein>
    <submittedName>
        <fullName evidence="5">Transcriptional repressor SdpR</fullName>
    </submittedName>
</protein>
<dbReference type="RefSeq" id="WP_190259319.1">
    <property type="nucleotide sequence ID" value="NZ_QFGA01000003.1"/>
</dbReference>
<dbReference type="PANTHER" id="PTHR33154:SF33">
    <property type="entry name" value="TRANSCRIPTIONAL REPRESSOR SDPR"/>
    <property type="match status" value="1"/>
</dbReference>
<dbReference type="PROSITE" id="PS50987">
    <property type="entry name" value="HTH_ARSR_2"/>
    <property type="match status" value="1"/>
</dbReference>
<dbReference type="PRINTS" id="PR00778">
    <property type="entry name" value="HTHARSR"/>
</dbReference>
<dbReference type="NCBIfam" id="NF033788">
    <property type="entry name" value="HTH_metalloreg"/>
    <property type="match status" value="1"/>
</dbReference>
<keyword evidence="6" id="KW-1185">Reference proteome</keyword>
<sequence length="141" mass="16054">MRVYSLKYLNMKEDTMLNILKALGDSHRQNILTLLASQEMGACEIIHAIGLSQPAISHHLKILKQAGLIDSKKEGKNVFYTLNKDGLKEFLNQMNQFLDKLSCFSCSTPKPSLLRQNPNLCKELGYEPEVCETDILERNNR</sequence>
<dbReference type="Pfam" id="PF01022">
    <property type="entry name" value="HTH_5"/>
    <property type="match status" value="1"/>
</dbReference>
<name>A0A4Y7R8H2_9FIRM</name>
<evidence type="ECO:0000313" key="6">
    <source>
        <dbReference type="Proteomes" id="UP000298324"/>
    </source>
</evidence>
<dbReference type="AlphaFoldDB" id="A0A4Y7R8H2"/>
<dbReference type="CDD" id="cd00090">
    <property type="entry name" value="HTH_ARSR"/>
    <property type="match status" value="1"/>
</dbReference>
<dbReference type="GO" id="GO:0003700">
    <property type="term" value="F:DNA-binding transcription factor activity"/>
    <property type="evidence" value="ECO:0007669"/>
    <property type="project" value="InterPro"/>
</dbReference>
<dbReference type="EMBL" id="QFGA01000003">
    <property type="protein sequence ID" value="TEB05077.1"/>
    <property type="molecule type" value="Genomic_DNA"/>
</dbReference>
<proteinExistence type="predicted"/>
<dbReference type="SMART" id="SM00418">
    <property type="entry name" value="HTH_ARSR"/>
    <property type="match status" value="1"/>
</dbReference>
<keyword evidence="1" id="KW-0805">Transcription regulation</keyword>
<dbReference type="InterPro" id="IPR036390">
    <property type="entry name" value="WH_DNA-bd_sf"/>
</dbReference>